<dbReference type="PROSITE" id="PS00107">
    <property type="entry name" value="PROTEIN_KINASE_ATP"/>
    <property type="match status" value="1"/>
</dbReference>
<dbReference type="Pfam" id="PF00069">
    <property type="entry name" value="Pkinase"/>
    <property type="match status" value="1"/>
</dbReference>
<dbReference type="RefSeq" id="WP_264327512.1">
    <property type="nucleotide sequence ID" value="NZ_JADEXQ010000119.1"/>
</dbReference>
<dbReference type="InterPro" id="IPR011009">
    <property type="entry name" value="Kinase-like_dom_sf"/>
</dbReference>
<dbReference type="SUPFAM" id="SSF56112">
    <property type="entry name" value="Protein kinase-like (PK-like)"/>
    <property type="match status" value="1"/>
</dbReference>
<organism evidence="13 14">
    <name type="scientific">Romeriopsis navalis LEGE 11480</name>
    <dbReference type="NCBI Taxonomy" id="2777977"/>
    <lineage>
        <taxon>Bacteria</taxon>
        <taxon>Bacillati</taxon>
        <taxon>Cyanobacteriota</taxon>
        <taxon>Cyanophyceae</taxon>
        <taxon>Leptolyngbyales</taxon>
        <taxon>Leptolyngbyaceae</taxon>
        <taxon>Romeriopsis</taxon>
        <taxon>Romeriopsis navalis</taxon>
    </lineage>
</organism>
<evidence type="ECO:0000259" key="12">
    <source>
        <dbReference type="PROSITE" id="PS50011"/>
    </source>
</evidence>
<dbReference type="GO" id="GO:0004674">
    <property type="term" value="F:protein serine/threonine kinase activity"/>
    <property type="evidence" value="ECO:0007669"/>
    <property type="project" value="UniProtKB-KW"/>
</dbReference>
<dbReference type="Gene3D" id="1.10.510.10">
    <property type="entry name" value="Transferase(Phosphotransferase) domain 1"/>
    <property type="match status" value="1"/>
</dbReference>
<keyword evidence="3" id="KW-0808">Transferase</keyword>
<evidence type="ECO:0000313" key="13">
    <source>
        <dbReference type="EMBL" id="MBE9032695.1"/>
    </source>
</evidence>
<dbReference type="AlphaFoldDB" id="A0A928VU97"/>
<evidence type="ECO:0000256" key="4">
    <source>
        <dbReference type="ARBA" id="ARBA00022741"/>
    </source>
</evidence>
<dbReference type="EC" id="2.7.11.1" evidence="1"/>
<proteinExistence type="predicted"/>
<feature type="domain" description="Protein kinase" evidence="12">
    <location>
        <begin position="17"/>
        <end position="278"/>
    </location>
</feature>
<evidence type="ECO:0000256" key="10">
    <source>
        <dbReference type="SAM" id="MobiDB-lite"/>
    </source>
</evidence>
<keyword evidence="2" id="KW-0723">Serine/threonine-protein kinase</keyword>
<keyword evidence="4 9" id="KW-0547">Nucleotide-binding</keyword>
<accession>A0A928VU97</accession>
<dbReference type="PANTHER" id="PTHR24363">
    <property type="entry name" value="SERINE/THREONINE PROTEIN KINASE"/>
    <property type="match status" value="1"/>
</dbReference>
<evidence type="ECO:0000256" key="3">
    <source>
        <dbReference type="ARBA" id="ARBA00022679"/>
    </source>
</evidence>
<evidence type="ECO:0000256" key="5">
    <source>
        <dbReference type="ARBA" id="ARBA00022777"/>
    </source>
</evidence>
<keyword evidence="11" id="KW-0812">Transmembrane</keyword>
<evidence type="ECO:0000256" key="7">
    <source>
        <dbReference type="ARBA" id="ARBA00047899"/>
    </source>
</evidence>
<dbReference type="GO" id="GO:0005524">
    <property type="term" value="F:ATP binding"/>
    <property type="evidence" value="ECO:0007669"/>
    <property type="project" value="UniProtKB-UniRule"/>
</dbReference>
<feature type="transmembrane region" description="Helical" evidence="11">
    <location>
        <begin position="435"/>
        <end position="456"/>
    </location>
</feature>
<feature type="compositionally biased region" description="Pro residues" evidence="10">
    <location>
        <begin position="377"/>
        <end position="391"/>
    </location>
</feature>
<keyword evidence="11" id="KW-1133">Transmembrane helix</keyword>
<protein>
    <recommendedName>
        <fullName evidence="1">non-specific serine/threonine protein kinase</fullName>
        <ecNumber evidence="1">2.7.11.1</ecNumber>
    </recommendedName>
</protein>
<evidence type="ECO:0000256" key="1">
    <source>
        <dbReference type="ARBA" id="ARBA00012513"/>
    </source>
</evidence>
<feature type="region of interest" description="Disordered" evidence="10">
    <location>
        <begin position="349"/>
        <end position="391"/>
    </location>
</feature>
<dbReference type="CDD" id="cd14014">
    <property type="entry name" value="STKc_PknB_like"/>
    <property type="match status" value="1"/>
</dbReference>
<comment type="caution">
    <text evidence="13">The sequence shown here is derived from an EMBL/GenBank/DDBJ whole genome shotgun (WGS) entry which is preliminary data.</text>
</comment>
<evidence type="ECO:0000256" key="11">
    <source>
        <dbReference type="SAM" id="Phobius"/>
    </source>
</evidence>
<feature type="compositionally biased region" description="Pro residues" evidence="10">
    <location>
        <begin position="299"/>
        <end position="315"/>
    </location>
</feature>
<dbReference type="InterPro" id="IPR017441">
    <property type="entry name" value="Protein_kinase_ATP_BS"/>
</dbReference>
<comment type="catalytic activity">
    <reaction evidence="7">
        <text>L-threonyl-[protein] + ATP = O-phospho-L-threonyl-[protein] + ADP + H(+)</text>
        <dbReference type="Rhea" id="RHEA:46608"/>
        <dbReference type="Rhea" id="RHEA-COMP:11060"/>
        <dbReference type="Rhea" id="RHEA-COMP:11605"/>
        <dbReference type="ChEBI" id="CHEBI:15378"/>
        <dbReference type="ChEBI" id="CHEBI:30013"/>
        <dbReference type="ChEBI" id="CHEBI:30616"/>
        <dbReference type="ChEBI" id="CHEBI:61977"/>
        <dbReference type="ChEBI" id="CHEBI:456216"/>
        <dbReference type="EC" id="2.7.11.1"/>
    </reaction>
</comment>
<keyword evidence="14" id="KW-1185">Reference proteome</keyword>
<evidence type="ECO:0000256" key="6">
    <source>
        <dbReference type="ARBA" id="ARBA00022840"/>
    </source>
</evidence>
<dbReference type="PANTHER" id="PTHR24363:SF0">
    <property type="entry name" value="SERINE_THREONINE KINASE LIKE DOMAIN CONTAINING 1"/>
    <property type="match status" value="1"/>
</dbReference>
<feature type="compositionally biased region" description="Low complexity" evidence="10">
    <location>
        <begin position="316"/>
        <end position="327"/>
    </location>
</feature>
<keyword evidence="11" id="KW-0472">Membrane</keyword>
<dbReference type="Proteomes" id="UP000625316">
    <property type="component" value="Unassembled WGS sequence"/>
</dbReference>
<feature type="region of interest" description="Disordered" evidence="10">
    <location>
        <begin position="291"/>
        <end position="330"/>
    </location>
</feature>
<evidence type="ECO:0000256" key="2">
    <source>
        <dbReference type="ARBA" id="ARBA00022527"/>
    </source>
</evidence>
<comment type="catalytic activity">
    <reaction evidence="8">
        <text>L-seryl-[protein] + ATP = O-phospho-L-seryl-[protein] + ADP + H(+)</text>
        <dbReference type="Rhea" id="RHEA:17989"/>
        <dbReference type="Rhea" id="RHEA-COMP:9863"/>
        <dbReference type="Rhea" id="RHEA-COMP:11604"/>
        <dbReference type="ChEBI" id="CHEBI:15378"/>
        <dbReference type="ChEBI" id="CHEBI:29999"/>
        <dbReference type="ChEBI" id="CHEBI:30616"/>
        <dbReference type="ChEBI" id="CHEBI:83421"/>
        <dbReference type="ChEBI" id="CHEBI:456216"/>
        <dbReference type="EC" id="2.7.11.1"/>
    </reaction>
</comment>
<sequence length="545" mass="59675">MPLSAPVPAGTLLENRYDVVRFIGHGGFGRTYLVRDQHRFNELCVLKEFAPQVSQPSVLKKAEELFQREAGTLYKLSHPQIPEFRALSSVQYNGESIVFLVEQFIDGHNYGEWVENAHRLSPAQGLQLLKDLLPVLTYIHRQGVIHRDIAPDNLMCDQDTGKPILIDFGSVKQVAETALRLVGSPSHATQIHKPGYTPLEQIKGEVQPNSDLYALAVTVLVLMTGKAPNDFFNINTNQWNWQPFIQLNSRFENILYRMLARHPSDRYRSADEVLQAIGDLDLGPTNPIPVTAISAPAATTPPPGETPAPTVPPRPQYQAAPQAAVPQAPAPKPVLSTVKTVAVAPAWNPPPTELPPPPAAPPPAKSGYAAHSSAPPVYQPGEPPAPISPPQVPPQSSGFFWKLIGGIVLLPFRLIKWTLKLLWGGLTLVNTLLNWIVKLIVLAVLVAIAAVAVMFGQPDWLPNFSLPTMPSIATPSGSSEGCRNLEGRATQAGITYSSLNQQVNQRFYQRYPKMKGRALTESAEDKPMRDAWCSIADGILRQAGR</sequence>
<dbReference type="InterPro" id="IPR000719">
    <property type="entry name" value="Prot_kinase_dom"/>
</dbReference>
<keyword evidence="6 9" id="KW-0067">ATP-binding</keyword>
<gene>
    <name evidence="13" type="ORF">IQ266_23440</name>
</gene>
<keyword evidence="5 13" id="KW-0418">Kinase</keyword>
<dbReference type="SMART" id="SM00220">
    <property type="entry name" value="S_TKc"/>
    <property type="match status" value="1"/>
</dbReference>
<reference evidence="13" key="1">
    <citation type="submission" date="2020-10" db="EMBL/GenBank/DDBJ databases">
        <authorList>
            <person name="Castelo-Branco R."/>
            <person name="Eusebio N."/>
            <person name="Adriana R."/>
            <person name="Vieira A."/>
            <person name="Brugerolle De Fraissinette N."/>
            <person name="Rezende De Castro R."/>
            <person name="Schneider M.P."/>
            <person name="Vasconcelos V."/>
            <person name="Leao P.N."/>
        </authorList>
    </citation>
    <scope>NUCLEOTIDE SEQUENCE</scope>
    <source>
        <strain evidence="13">LEGE 11480</strain>
    </source>
</reference>
<evidence type="ECO:0000256" key="9">
    <source>
        <dbReference type="PROSITE-ProRule" id="PRU10141"/>
    </source>
</evidence>
<dbReference type="EMBL" id="JADEXQ010000119">
    <property type="protein sequence ID" value="MBE9032695.1"/>
    <property type="molecule type" value="Genomic_DNA"/>
</dbReference>
<feature type="binding site" evidence="9">
    <location>
        <position position="47"/>
    </location>
    <ligand>
        <name>ATP</name>
        <dbReference type="ChEBI" id="CHEBI:30616"/>
    </ligand>
</feature>
<feature type="compositionally biased region" description="Pro residues" evidence="10">
    <location>
        <begin position="349"/>
        <end position="364"/>
    </location>
</feature>
<feature type="transmembrane region" description="Helical" evidence="11">
    <location>
        <begin position="398"/>
        <end position="415"/>
    </location>
</feature>
<name>A0A928VU97_9CYAN</name>
<evidence type="ECO:0000256" key="8">
    <source>
        <dbReference type="ARBA" id="ARBA00048679"/>
    </source>
</evidence>
<evidence type="ECO:0000313" key="14">
    <source>
        <dbReference type="Proteomes" id="UP000625316"/>
    </source>
</evidence>
<dbReference type="PROSITE" id="PS50011">
    <property type="entry name" value="PROTEIN_KINASE_DOM"/>
    <property type="match status" value="1"/>
</dbReference>
<dbReference type="Gene3D" id="3.30.200.20">
    <property type="entry name" value="Phosphorylase Kinase, domain 1"/>
    <property type="match status" value="1"/>
</dbReference>